<name>A0A9D1A7P7_9FIRM</name>
<dbReference type="PANTHER" id="PTHR38451">
    <property type="entry name" value="TRNA (ADENINE(22)-N(1))-METHYLTRANSFERASE"/>
    <property type="match status" value="1"/>
</dbReference>
<dbReference type="InterPro" id="IPR029063">
    <property type="entry name" value="SAM-dependent_MTases_sf"/>
</dbReference>
<comment type="caution">
    <text evidence="1">The sequence shown here is derived from an EMBL/GenBank/DDBJ whole genome shotgun (WGS) entry which is preliminary data.</text>
</comment>
<dbReference type="InterPro" id="IPR006901">
    <property type="entry name" value="TrmK"/>
</dbReference>
<reference evidence="1" key="2">
    <citation type="journal article" date="2021" name="PeerJ">
        <title>Extensive microbial diversity within the chicken gut microbiome revealed by metagenomics and culture.</title>
        <authorList>
            <person name="Gilroy R."/>
            <person name="Ravi A."/>
            <person name="Getino M."/>
            <person name="Pursley I."/>
            <person name="Horton D.L."/>
            <person name="Alikhan N.F."/>
            <person name="Baker D."/>
            <person name="Gharbi K."/>
            <person name="Hall N."/>
            <person name="Watson M."/>
            <person name="Adriaenssens E.M."/>
            <person name="Foster-Nyarko E."/>
            <person name="Jarju S."/>
            <person name="Secka A."/>
            <person name="Antonio M."/>
            <person name="Oren A."/>
            <person name="Chaudhuri R.R."/>
            <person name="La Ragione R."/>
            <person name="Hildebrand F."/>
            <person name="Pallen M.J."/>
        </authorList>
    </citation>
    <scope>NUCLEOTIDE SEQUENCE</scope>
    <source>
        <strain evidence="1">ChiHjej9B8-7071</strain>
    </source>
</reference>
<dbReference type="GO" id="GO:0032259">
    <property type="term" value="P:methylation"/>
    <property type="evidence" value="ECO:0007669"/>
    <property type="project" value="UniProtKB-KW"/>
</dbReference>
<gene>
    <name evidence="1" type="ORF">IAA70_03040</name>
</gene>
<evidence type="ECO:0000313" key="2">
    <source>
        <dbReference type="Proteomes" id="UP000824258"/>
    </source>
</evidence>
<proteinExistence type="predicted"/>
<evidence type="ECO:0000313" key="1">
    <source>
        <dbReference type="EMBL" id="HIR09362.1"/>
    </source>
</evidence>
<reference evidence="1" key="1">
    <citation type="submission" date="2020-10" db="EMBL/GenBank/DDBJ databases">
        <authorList>
            <person name="Gilroy R."/>
        </authorList>
    </citation>
    <scope>NUCLEOTIDE SEQUENCE</scope>
    <source>
        <strain evidence="1">ChiHjej9B8-7071</strain>
    </source>
</reference>
<dbReference type="CDD" id="cd02440">
    <property type="entry name" value="AdoMet_MTases"/>
    <property type="match status" value="1"/>
</dbReference>
<keyword evidence="1" id="KW-0808">Transferase</keyword>
<dbReference type="Gene3D" id="3.40.50.150">
    <property type="entry name" value="Vaccinia Virus protein VP39"/>
    <property type="match status" value="1"/>
</dbReference>
<organism evidence="1 2">
    <name type="scientific">Candidatus Avoscillospira stercoripullorum</name>
    <dbReference type="NCBI Taxonomy" id="2840709"/>
    <lineage>
        <taxon>Bacteria</taxon>
        <taxon>Bacillati</taxon>
        <taxon>Bacillota</taxon>
        <taxon>Clostridia</taxon>
        <taxon>Eubacteriales</taxon>
        <taxon>Oscillospiraceae</taxon>
        <taxon>Oscillospiraceae incertae sedis</taxon>
        <taxon>Candidatus Avoscillospira</taxon>
    </lineage>
</organism>
<dbReference type="GO" id="GO:0160105">
    <property type="term" value="F:tRNA (adenine(22)-N1)-methyltransferase activity"/>
    <property type="evidence" value="ECO:0007669"/>
    <property type="project" value="InterPro"/>
</dbReference>
<dbReference type="PIRSF" id="PIRSF018637">
    <property type="entry name" value="TrmK"/>
    <property type="match status" value="1"/>
</dbReference>
<dbReference type="EMBL" id="DVGD01000085">
    <property type="protein sequence ID" value="HIR09362.1"/>
    <property type="molecule type" value="Genomic_DNA"/>
</dbReference>
<dbReference type="Proteomes" id="UP000824258">
    <property type="component" value="Unassembled WGS sequence"/>
</dbReference>
<dbReference type="SUPFAM" id="SSF53335">
    <property type="entry name" value="S-adenosyl-L-methionine-dependent methyltransferases"/>
    <property type="match status" value="1"/>
</dbReference>
<keyword evidence="1" id="KW-0489">Methyltransferase</keyword>
<sequence>MKLPISQRLLLCAALVPPGARVADVGCDHGYLGIHLLKTGGVKHVIATDLREKPLENARENARRVGADGEMDFFVADGLSAVSPGQVDTIVIAGMGGDNIAAILEAAPWVKDPQYTLILQPQTSGNDLRRYLGQAGFTIVTEHLVRDGGFLYFAMVVRFGGGVPLSPGQQYLSLPLLTSGDPLLPDYFERVLSALARTVSGIRAGGDEEKLTYYQRALDEVQEMRETYERTRNR</sequence>
<dbReference type="AlphaFoldDB" id="A0A9D1A7P7"/>
<dbReference type="Pfam" id="PF12847">
    <property type="entry name" value="Methyltransf_18"/>
    <property type="match status" value="1"/>
</dbReference>
<protein>
    <submittedName>
        <fullName evidence="1">SAM-dependent methyltransferase</fullName>
    </submittedName>
</protein>
<accession>A0A9D1A7P7</accession>
<dbReference type="PANTHER" id="PTHR38451:SF1">
    <property type="entry name" value="TRNA (ADENINE(22)-N(1))-METHYLTRANSFERASE"/>
    <property type="match status" value="1"/>
</dbReference>